<dbReference type="EMBL" id="CP001798">
    <property type="protein sequence ID" value="ADE15025.1"/>
    <property type="molecule type" value="Genomic_DNA"/>
</dbReference>
<dbReference type="Gene3D" id="3.30.920.30">
    <property type="entry name" value="Hypothetical protein"/>
    <property type="match status" value="1"/>
</dbReference>
<evidence type="ECO:0000256" key="6">
    <source>
        <dbReference type="ARBA" id="ARBA00022884"/>
    </source>
</evidence>
<evidence type="ECO:0000256" key="3">
    <source>
        <dbReference type="ARBA" id="ARBA00022722"/>
    </source>
</evidence>
<dbReference type="AlphaFoldDB" id="D5C3Q3"/>
<accession>D5C3Q3</accession>
<proteinExistence type="inferred from homology"/>
<dbReference type="GO" id="GO:0003729">
    <property type="term" value="F:mRNA binding"/>
    <property type="evidence" value="ECO:0007669"/>
    <property type="project" value="InterPro"/>
</dbReference>
<dbReference type="Pfam" id="PF07927">
    <property type="entry name" value="HicA_toxin"/>
    <property type="match status" value="1"/>
</dbReference>
<protein>
    <submittedName>
        <fullName evidence="8">HicA protein</fullName>
    </submittedName>
</protein>
<keyword evidence="9" id="KW-1185">Reference proteome</keyword>
<evidence type="ECO:0000313" key="8">
    <source>
        <dbReference type="EMBL" id="ADE15025.1"/>
    </source>
</evidence>
<dbReference type="HOGENOM" id="CLU_164851_0_1_6"/>
<keyword evidence="2" id="KW-1277">Toxin-antitoxin system</keyword>
<evidence type="ECO:0000256" key="2">
    <source>
        <dbReference type="ARBA" id="ARBA00022649"/>
    </source>
</evidence>
<dbReference type="Proteomes" id="UP000001844">
    <property type="component" value="Chromosome"/>
</dbReference>
<keyword evidence="7" id="KW-0346">Stress response</keyword>
<keyword evidence="6" id="KW-0694">RNA-binding</keyword>
<organism evidence="8 9">
    <name type="scientific">Nitrosococcus halophilus (strain Nc4)</name>
    <dbReference type="NCBI Taxonomy" id="472759"/>
    <lineage>
        <taxon>Bacteria</taxon>
        <taxon>Pseudomonadati</taxon>
        <taxon>Pseudomonadota</taxon>
        <taxon>Gammaproteobacteria</taxon>
        <taxon>Chromatiales</taxon>
        <taxon>Chromatiaceae</taxon>
        <taxon>Nitrosococcus</taxon>
    </lineage>
</organism>
<dbReference type="KEGG" id="nhl:Nhal_1914"/>
<keyword evidence="5" id="KW-0378">Hydrolase</keyword>
<dbReference type="GO" id="GO:0004519">
    <property type="term" value="F:endonuclease activity"/>
    <property type="evidence" value="ECO:0007669"/>
    <property type="project" value="UniProtKB-KW"/>
</dbReference>
<name>D5C3Q3_NITHN</name>
<reference evidence="9" key="1">
    <citation type="submission" date="2010-04" db="EMBL/GenBank/DDBJ databases">
        <title>Complete genome sequence of Nitrosococcus halophilus Nc4, a salt-adapted, aerobic obligate ammonia-oxidizing sulfur purple bacterium.</title>
        <authorList>
            <consortium name="US DOE Joint Genome Institute"/>
            <person name="Campbell M.A."/>
            <person name="Malfatti S.A."/>
            <person name="Chain P.S.G."/>
            <person name="Heidelberg J.F."/>
            <person name="Ward B.B."/>
            <person name="Klotz M.G."/>
        </authorList>
    </citation>
    <scope>NUCLEOTIDE SEQUENCE [LARGE SCALE GENOMIC DNA]</scope>
    <source>
        <strain evidence="9">Nc4</strain>
    </source>
</reference>
<dbReference type="STRING" id="472759.Nhal_1914"/>
<evidence type="ECO:0000256" key="7">
    <source>
        <dbReference type="ARBA" id="ARBA00023016"/>
    </source>
</evidence>
<dbReference type="OrthoDB" id="5690048at2"/>
<comment type="similarity">
    <text evidence="1">Belongs to the HicA mRNA interferase family.</text>
</comment>
<dbReference type="eggNOG" id="ENOG50333Z2">
    <property type="taxonomic scope" value="Bacteria"/>
</dbReference>
<evidence type="ECO:0000256" key="4">
    <source>
        <dbReference type="ARBA" id="ARBA00022759"/>
    </source>
</evidence>
<dbReference type="InterPro" id="IPR038570">
    <property type="entry name" value="HicA_sf"/>
</dbReference>
<gene>
    <name evidence="8" type="ordered locus">Nhal_1914</name>
</gene>
<dbReference type="SUPFAM" id="SSF54786">
    <property type="entry name" value="YcfA/nrd intein domain"/>
    <property type="match status" value="1"/>
</dbReference>
<evidence type="ECO:0000256" key="5">
    <source>
        <dbReference type="ARBA" id="ARBA00022801"/>
    </source>
</evidence>
<keyword evidence="4" id="KW-0255">Endonuclease</keyword>
<sequence>MTQFDKAIARLPQRPKDFTWDEAVRVMEGRGFKLHKSSGSRRKFYHEEKDILVSLHEPHPGKILKRYQLDKIIEALDNSGESS</sequence>
<dbReference type="RefSeq" id="WP_013032892.1">
    <property type="nucleotide sequence ID" value="NC_013960.1"/>
</dbReference>
<dbReference type="GO" id="GO:0016787">
    <property type="term" value="F:hydrolase activity"/>
    <property type="evidence" value="ECO:0007669"/>
    <property type="project" value="UniProtKB-KW"/>
</dbReference>
<evidence type="ECO:0000256" key="1">
    <source>
        <dbReference type="ARBA" id="ARBA00006620"/>
    </source>
</evidence>
<dbReference type="InterPro" id="IPR012933">
    <property type="entry name" value="HicA_mRNA_interferase"/>
</dbReference>
<keyword evidence="3" id="KW-0540">Nuclease</keyword>
<evidence type="ECO:0000313" key="9">
    <source>
        <dbReference type="Proteomes" id="UP000001844"/>
    </source>
</evidence>